<dbReference type="GO" id="GO:0043565">
    <property type="term" value="F:sequence-specific DNA binding"/>
    <property type="evidence" value="ECO:0007669"/>
    <property type="project" value="InterPro"/>
</dbReference>
<dbReference type="Gene3D" id="1.10.10.10">
    <property type="entry name" value="Winged helix-like DNA-binding domain superfamily/Winged helix DNA-binding domain"/>
    <property type="match status" value="1"/>
</dbReference>
<feature type="coiled-coil region" evidence="2">
    <location>
        <begin position="72"/>
        <end position="99"/>
    </location>
</feature>
<organism evidence="4 5">
    <name type="scientific">Virgibacillus pantothenticus</name>
    <dbReference type="NCBI Taxonomy" id="1473"/>
    <lineage>
        <taxon>Bacteria</taxon>
        <taxon>Bacillati</taxon>
        <taxon>Bacillota</taxon>
        <taxon>Bacilli</taxon>
        <taxon>Bacillales</taxon>
        <taxon>Bacillaceae</taxon>
        <taxon>Virgibacillus</taxon>
    </lineage>
</organism>
<dbReference type="AlphaFoldDB" id="A0A0L0QLK0"/>
<evidence type="ECO:0000256" key="2">
    <source>
        <dbReference type="SAM" id="Coils"/>
    </source>
</evidence>
<sequence length="110" mass="13176">MTKGRKTTLQERIEIVQYTIANERNYHEAAKKYNVSYQQVYSWIRKYEKDGKQGLQDRRGKTLESKASLTEEEKLQLRIKELEHRNQYLEAENGLLKKLKEIERGMGQRD</sequence>
<comment type="similarity">
    <text evidence="1">Belongs to the IS150/IS1296 orfA family.</text>
</comment>
<dbReference type="RefSeq" id="WP_050351197.1">
    <property type="nucleotide sequence ID" value="NZ_LT727682.1"/>
</dbReference>
<evidence type="ECO:0000256" key="1">
    <source>
        <dbReference type="ARBA" id="ARBA00038232"/>
    </source>
</evidence>
<comment type="caution">
    <text evidence="4">The sequence shown here is derived from an EMBL/GenBank/DDBJ whole genome shotgun (WGS) entry which is preliminary data.</text>
</comment>
<proteinExistence type="inferred from homology"/>
<dbReference type="PANTHER" id="PTHR33795">
    <property type="entry name" value="INSERTION ELEMENT IS150 PROTEIN INSJ"/>
    <property type="match status" value="1"/>
</dbReference>
<evidence type="ECO:0000259" key="3">
    <source>
        <dbReference type="Pfam" id="PF13518"/>
    </source>
</evidence>
<feature type="domain" description="Insertion element IS150 protein InsJ-like helix-turn-helix" evidence="3">
    <location>
        <begin position="11"/>
        <end position="61"/>
    </location>
</feature>
<dbReference type="Proteomes" id="UP000036780">
    <property type="component" value="Unassembled WGS sequence"/>
</dbReference>
<dbReference type="InterPro" id="IPR036388">
    <property type="entry name" value="WH-like_DNA-bd_sf"/>
</dbReference>
<dbReference type="PANTHER" id="PTHR33795:SF1">
    <property type="entry name" value="INSERTION ELEMENT IS150 PROTEIN INSJ"/>
    <property type="match status" value="1"/>
</dbReference>
<evidence type="ECO:0000313" key="5">
    <source>
        <dbReference type="Proteomes" id="UP000036780"/>
    </source>
</evidence>
<dbReference type="InterPro" id="IPR055247">
    <property type="entry name" value="InsJ-like_HTH"/>
</dbReference>
<keyword evidence="2" id="KW-0175">Coiled coil</keyword>
<dbReference type="InterPro" id="IPR010921">
    <property type="entry name" value="Trp_repressor/repl_initiator"/>
</dbReference>
<gene>
    <name evidence="4" type="ORF">AFK71_13150</name>
</gene>
<keyword evidence="5" id="KW-1185">Reference proteome</keyword>
<dbReference type="EMBL" id="LGTO01000007">
    <property type="protein sequence ID" value="KNE19436.1"/>
    <property type="molecule type" value="Genomic_DNA"/>
</dbReference>
<dbReference type="Pfam" id="PF13518">
    <property type="entry name" value="HTH_28"/>
    <property type="match status" value="1"/>
</dbReference>
<reference evidence="5" key="1">
    <citation type="submission" date="2015-07" db="EMBL/GenBank/DDBJ databases">
        <title>Fjat-10053 dsm26.</title>
        <authorList>
            <person name="Liu B."/>
            <person name="Wang J."/>
            <person name="Zhu Y."/>
            <person name="Liu G."/>
            <person name="Chen Q."/>
            <person name="Chen Z."/>
            <person name="Lan J."/>
            <person name="Che J."/>
            <person name="Ge C."/>
            <person name="Shi H."/>
            <person name="Pan Z."/>
            <person name="Liu X."/>
        </authorList>
    </citation>
    <scope>NUCLEOTIDE SEQUENCE [LARGE SCALE GENOMIC DNA]</scope>
    <source>
        <strain evidence="5">DSM 26</strain>
    </source>
</reference>
<name>A0A0L0QLK0_VIRPA</name>
<evidence type="ECO:0000313" key="4">
    <source>
        <dbReference type="EMBL" id="KNE19436.1"/>
    </source>
</evidence>
<accession>A0A0L0QLK0</accession>
<dbReference type="SUPFAM" id="SSF48295">
    <property type="entry name" value="TrpR-like"/>
    <property type="match status" value="1"/>
</dbReference>
<dbReference type="PATRIC" id="fig|1473.5.peg.1227"/>
<dbReference type="InterPro" id="IPR052057">
    <property type="entry name" value="IS150/IS1296_orfA-like"/>
</dbReference>
<protein>
    <submittedName>
        <fullName evidence="4">Transposase</fullName>
    </submittedName>
</protein>